<accession>A0AAW1ISG4</accession>
<dbReference type="AlphaFoldDB" id="A0AAW1ISG4"/>
<gene>
    <name evidence="1" type="ORF">QE152_g34985</name>
</gene>
<proteinExistence type="predicted"/>
<comment type="caution">
    <text evidence="1">The sequence shown here is derived from an EMBL/GenBank/DDBJ whole genome shotgun (WGS) entry which is preliminary data.</text>
</comment>
<sequence>MLNTGRQEDIEMYRNQKNTTKSVYRRVKTEYYGKQTQNIEAKNSEGTKQTRTLYCKNNEGKQNIEAKNSEGTKQTRTLYCKNNEGKLVGDEKEISETWTLSTTLFNVVRDGDSKT</sequence>
<dbReference type="EMBL" id="JASPKY010000571">
    <property type="protein sequence ID" value="KAK9692691.1"/>
    <property type="molecule type" value="Genomic_DNA"/>
</dbReference>
<protein>
    <submittedName>
        <fullName evidence="1">Uncharacterized protein</fullName>
    </submittedName>
</protein>
<organism evidence="1 2">
    <name type="scientific">Popillia japonica</name>
    <name type="common">Japanese beetle</name>
    <dbReference type="NCBI Taxonomy" id="7064"/>
    <lineage>
        <taxon>Eukaryota</taxon>
        <taxon>Metazoa</taxon>
        <taxon>Ecdysozoa</taxon>
        <taxon>Arthropoda</taxon>
        <taxon>Hexapoda</taxon>
        <taxon>Insecta</taxon>
        <taxon>Pterygota</taxon>
        <taxon>Neoptera</taxon>
        <taxon>Endopterygota</taxon>
        <taxon>Coleoptera</taxon>
        <taxon>Polyphaga</taxon>
        <taxon>Scarabaeiformia</taxon>
        <taxon>Scarabaeidae</taxon>
        <taxon>Rutelinae</taxon>
        <taxon>Popillia</taxon>
    </lineage>
</organism>
<evidence type="ECO:0000313" key="1">
    <source>
        <dbReference type="EMBL" id="KAK9692691.1"/>
    </source>
</evidence>
<reference evidence="1 2" key="1">
    <citation type="journal article" date="2024" name="BMC Genomics">
        <title>De novo assembly and annotation of Popillia japonica's genome with initial clues to its potential as an invasive pest.</title>
        <authorList>
            <person name="Cucini C."/>
            <person name="Boschi S."/>
            <person name="Funari R."/>
            <person name="Cardaioli E."/>
            <person name="Iannotti N."/>
            <person name="Marturano G."/>
            <person name="Paoli F."/>
            <person name="Bruttini M."/>
            <person name="Carapelli A."/>
            <person name="Frati F."/>
            <person name="Nardi F."/>
        </authorList>
    </citation>
    <scope>NUCLEOTIDE SEQUENCE [LARGE SCALE GENOMIC DNA]</scope>
    <source>
        <strain evidence="1">DMR45628</strain>
    </source>
</reference>
<keyword evidence="2" id="KW-1185">Reference proteome</keyword>
<name>A0AAW1ISG4_POPJA</name>
<dbReference type="Proteomes" id="UP001458880">
    <property type="component" value="Unassembled WGS sequence"/>
</dbReference>
<evidence type="ECO:0000313" key="2">
    <source>
        <dbReference type="Proteomes" id="UP001458880"/>
    </source>
</evidence>